<name>A0A6H3P5P2_9LEPT</name>
<dbReference type="GO" id="GO:0016788">
    <property type="term" value="F:hydrolase activity, acting on ester bonds"/>
    <property type="evidence" value="ECO:0007669"/>
    <property type="project" value="UniProtKB-ARBA"/>
</dbReference>
<proteinExistence type="predicted"/>
<keyword evidence="1" id="KW-0378">Hydrolase</keyword>
<sequence>MLGLFLFCRFIDSLSFHFDSMYGHFHFPINREIPFYRFGNKEIGKIGEWGTRVGALEKNSQCKYLILGDSQVFGSGIFWEDTFSEILNRETECSWINFGIPGFTLENELSMYEKVRSKISFDRVYLFVYGNDILETGDTPDYLHFVKKQFWFLRGISFLFPEHTRIYLKKRYFEIIQQRMEIELEKYAKLNHLDSRTSQVKKENFVTLKGLFKLSPDYLRGSLDTKTYATINFNRWLRILRQLNEMVRMDKKELVMFYIPLEIEYDPKMFQIYKEIGFVMDSRWLNSDSEFVTSLKSISKEESIPLIDLRQSMRFRSDLLQSGDIHLNETAHRLIANILKQTL</sequence>
<dbReference type="SUPFAM" id="SSF52266">
    <property type="entry name" value="SGNH hydrolase"/>
    <property type="match status" value="1"/>
</dbReference>
<gene>
    <name evidence="1" type="ORF">EHR08_07770</name>
</gene>
<dbReference type="EMBL" id="RQHU01000005">
    <property type="protein sequence ID" value="TGN16705.1"/>
    <property type="molecule type" value="Genomic_DNA"/>
</dbReference>
<dbReference type="Gene3D" id="3.40.50.1110">
    <property type="entry name" value="SGNH hydrolase"/>
    <property type="match status" value="2"/>
</dbReference>
<dbReference type="InterPro" id="IPR036514">
    <property type="entry name" value="SGNH_hydro_sf"/>
</dbReference>
<protein>
    <submittedName>
        <fullName evidence="1">SGNH/GDSL hydrolase family protein</fullName>
    </submittedName>
</protein>
<keyword evidence="2" id="KW-1185">Reference proteome</keyword>
<organism evidence="1 2">
    <name type="scientific">Leptospira bandrabouensis</name>
    <dbReference type="NCBI Taxonomy" id="2484903"/>
    <lineage>
        <taxon>Bacteria</taxon>
        <taxon>Pseudomonadati</taxon>
        <taxon>Spirochaetota</taxon>
        <taxon>Spirochaetia</taxon>
        <taxon>Leptospirales</taxon>
        <taxon>Leptospiraceae</taxon>
        <taxon>Leptospira</taxon>
    </lineage>
</organism>
<evidence type="ECO:0000313" key="1">
    <source>
        <dbReference type="EMBL" id="TGN16705.1"/>
    </source>
</evidence>
<dbReference type="AlphaFoldDB" id="A0A6H3P5P2"/>
<dbReference type="Proteomes" id="UP000297649">
    <property type="component" value="Unassembled WGS sequence"/>
</dbReference>
<evidence type="ECO:0000313" key="2">
    <source>
        <dbReference type="Proteomes" id="UP000297649"/>
    </source>
</evidence>
<dbReference type="OrthoDB" id="320990at2"/>
<reference evidence="1" key="1">
    <citation type="journal article" date="2019" name="PLoS Negl. Trop. Dis.">
        <title>Revisiting the worldwide diversity of Leptospira species in the environment.</title>
        <authorList>
            <person name="Vincent A.T."/>
            <person name="Schiettekatte O."/>
            <person name="Bourhy P."/>
            <person name="Veyrier F.J."/>
            <person name="Picardeau M."/>
        </authorList>
    </citation>
    <scope>NUCLEOTIDE SEQUENCE [LARGE SCALE GENOMIC DNA]</scope>
    <source>
        <strain evidence="1">201601109</strain>
    </source>
</reference>
<accession>A0A6H3P5P2</accession>
<comment type="caution">
    <text evidence="1">The sequence shown here is derived from an EMBL/GenBank/DDBJ whole genome shotgun (WGS) entry which is preliminary data.</text>
</comment>